<protein>
    <submittedName>
        <fullName evidence="1">Uncharacterized protein</fullName>
    </submittedName>
</protein>
<organism evidence="1 2">
    <name type="scientific">Dermacentor silvarum</name>
    <name type="common">Tick</name>
    <dbReference type="NCBI Taxonomy" id="543639"/>
    <lineage>
        <taxon>Eukaryota</taxon>
        <taxon>Metazoa</taxon>
        <taxon>Ecdysozoa</taxon>
        <taxon>Arthropoda</taxon>
        <taxon>Chelicerata</taxon>
        <taxon>Arachnida</taxon>
        <taxon>Acari</taxon>
        <taxon>Parasitiformes</taxon>
        <taxon>Ixodida</taxon>
        <taxon>Ixodoidea</taxon>
        <taxon>Ixodidae</taxon>
        <taxon>Rhipicephalinae</taxon>
        <taxon>Dermacentor</taxon>
    </lineage>
</organism>
<reference evidence="1" key="1">
    <citation type="submission" date="2020-05" db="EMBL/GenBank/DDBJ databases">
        <title>Large-scale comparative analyses of tick genomes elucidate their genetic diversity and vector capacities.</title>
        <authorList>
            <person name="Jia N."/>
            <person name="Wang J."/>
            <person name="Shi W."/>
            <person name="Du L."/>
            <person name="Sun Y."/>
            <person name="Zhan W."/>
            <person name="Jiang J."/>
            <person name="Wang Q."/>
            <person name="Zhang B."/>
            <person name="Ji P."/>
            <person name="Sakyi L.B."/>
            <person name="Cui X."/>
            <person name="Yuan T."/>
            <person name="Jiang B."/>
            <person name="Yang W."/>
            <person name="Lam T.T.-Y."/>
            <person name="Chang Q."/>
            <person name="Ding S."/>
            <person name="Wang X."/>
            <person name="Zhu J."/>
            <person name="Ruan X."/>
            <person name="Zhao L."/>
            <person name="Wei J."/>
            <person name="Que T."/>
            <person name="Du C."/>
            <person name="Cheng J."/>
            <person name="Dai P."/>
            <person name="Han X."/>
            <person name="Huang E."/>
            <person name="Gao Y."/>
            <person name="Liu J."/>
            <person name="Shao H."/>
            <person name="Ye R."/>
            <person name="Li L."/>
            <person name="Wei W."/>
            <person name="Wang X."/>
            <person name="Wang C."/>
            <person name="Yang T."/>
            <person name="Huo Q."/>
            <person name="Li W."/>
            <person name="Guo W."/>
            <person name="Chen H."/>
            <person name="Zhou L."/>
            <person name="Ni X."/>
            <person name="Tian J."/>
            <person name="Zhou Y."/>
            <person name="Sheng Y."/>
            <person name="Liu T."/>
            <person name="Pan Y."/>
            <person name="Xia L."/>
            <person name="Li J."/>
            <person name="Zhao F."/>
            <person name="Cao W."/>
        </authorList>
    </citation>
    <scope>NUCLEOTIDE SEQUENCE</scope>
    <source>
        <strain evidence="1">Dsil-2018</strain>
    </source>
</reference>
<evidence type="ECO:0000313" key="1">
    <source>
        <dbReference type="EMBL" id="KAH7944811.1"/>
    </source>
</evidence>
<evidence type="ECO:0000313" key="2">
    <source>
        <dbReference type="Proteomes" id="UP000821865"/>
    </source>
</evidence>
<keyword evidence="2" id="KW-1185">Reference proteome</keyword>
<gene>
    <name evidence="1" type="ORF">HPB49_000752</name>
</gene>
<accession>A0ACB8CJ01</accession>
<name>A0ACB8CJ01_DERSI</name>
<dbReference type="EMBL" id="CM023475">
    <property type="protein sequence ID" value="KAH7944811.1"/>
    <property type="molecule type" value="Genomic_DNA"/>
</dbReference>
<proteinExistence type="predicted"/>
<comment type="caution">
    <text evidence="1">The sequence shown here is derived from an EMBL/GenBank/DDBJ whole genome shotgun (WGS) entry which is preliminary data.</text>
</comment>
<dbReference type="Proteomes" id="UP000821865">
    <property type="component" value="Chromosome 6"/>
</dbReference>
<sequence length="258" mass="26473">MTAVVTAFTGRLALVTGGASGIGEAVCRALAAEGAVVVVADKQFDAAKKVAESLPGDAKHRAIYVDVGDASSVEQLFRDIRKAFSEPLTIVVNSAGILRKCSLVDCPDETFDDVIRVNLKGTFLVNRAASRDMLRSGIPLPDGGAAIVNISSIEAKCGVWSSAAYSASKAGIVALTKSAAQELAGHGIRCNAVLPGWTATPLSAGGDGAVKAQALALMPIKRPAEPREIAEAVKFLCSPTASSYVNGAALEVTGGLFM</sequence>